<reference evidence="3 4" key="1">
    <citation type="submission" date="2021-03" db="EMBL/GenBank/DDBJ databases">
        <title>The complete genome sequence of Acetobacter sacchari TBRC 11175.</title>
        <authorList>
            <person name="Charoenyingcharoen P."/>
            <person name="Yukphan P."/>
        </authorList>
    </citation>
    <scope>NUCLEOTIDE SEQUENCE [LARGE SCALE GENOMIC DNA]</scope>
    <source>
        <strain evidence="3 4">TBRC 11175</strain>
    </source>
</reference>
<dbReference type="Proteomes" id="UP000664771">
    <property type="component" value="Unassembled WGS sequence"/>
</dbReference>
<proteinExistence type="predicted"/>
<dbReference type="InterPro" id="IPR045582">
    <property type="entry name" value="Trehalase-like_N"/>
</dbReference>
<name>A0ABS3LX26_9PROT</name>
<dbReference type="RefSeq" id="WP_207881768.1">
    <property type="nucleotide sequence ID" value="NZ_JAFVMF010000012.1"/>
</dbReference>
<dbReference type="InterPro" id="IPR011613">
    <property type="entry name" value="GH15-like"/>
</dbReference>
<keyword evidence="4" id="KW-1185">Reference proteome</keyword>
<feature type="domain" description="GH15-like" evidence="1">
    <location>
        <begin position="233"/>
        <end position="578"/>
    </location>
</feature>
<dbReference type="SUPFAM" id="SSF48208">
    <property type="entry name" value="Six-hairpin glycosidases"/>
    <property type="match status" value="1"/>
</dbReference>
<evidence type="ECO:0000259" key="1">
    <source>
        <dbReference type="Pfam" id="PF00723"/>
    </source>
</evidence>
<dbReference type="InterPro" id="IPR012341">
    <property type="entry name" value="6hp_glycosidase-like_sf"/>
</dbReference>
<gene>
    <name evidence="3" type="ORF">J2D73_11840</name>
</gene>
<protein>
    <submittedName>
        <fullName evidence="3">Glycoside hydrolase family 15 protein</fullName>
    </submittedName>
</protein>
<evidence type="ECO:0000259" key="2">
    <source>
        <dbReference type="Pfam" id="PF19291"/>
    </source>
</evidence>
<feature type="domain" description="Trehalase-like N-terminal" evidence="2">
    <location>
        <begin position="18"/>
        <end position="158"/>
    </location>
</feature>
<comment type="caution">
    <text evidence="3">The sequence shown here is derived from an EMBL/GenBank/DDBJ whole genome shotgun (WGS) entry which is preliminary data.</text>
</comment>
<dbReference type="GO" id="GO:0016787">
    <property type="term" value="F:hydrolase activity"/>
    <property type="evidence" value="ECO:0007669"/>
    <property type="project" value="UniProtKB-KW"/>
</dbReference>
<keyword evidence="3" id="KW-0378">Hydrolase</keyword>
<dbReference type="PANTHER" id="PTHR31616:SF0">
    <property type="entry name" value="GLUCAN 1,4-ALPHA-GLUCOSIDASE"/>
    <property type="match status" value="1"/>
</dbReference>
<evidence type="ECO:0000313" key="3">
    <source>
        <dbReference type="EMBL" id="MBO1360480.1"/>
    </source>
</evidence>
<accession>A0ABS3LX26</accession>
<sequence>MSELLQLTAGSPDARSYRPIEDYALLSNCEGSALVARDGSIDWACLQSFDAAPTFSRLLDRLRGGYFILQPVGSFETTREYLGRTNILATTFIHDDGIVTVHDFMARPGPSRERPCLVRHLVGISGRVPMIVRFRPLDGFSTTPDTISRAANGLTVGGRLSLGSELNFEINEGEAIARFDVTATQWHSLLIYLGDLPLTPPDVPALMDYVRAAWTRWSSGAAYIGPLSGELNRSALVLKALVYTPTGAIVAAATTSLPEEIGGVRNWDYRYCWIRDACLSFYVLKKFGMTQEAEHFFGFISTLVNDDDLLRPLYGVRGETTELTEHEISHFEGWQGSAPVRHGNKAAEQHQADAYGQLLDLFHFYDQLGGKLTAVMQKHAVRLADIAAAHWRRPDAGLWEPRKPEQRYLHAAIMNWVALDRAIRLFGERPQWTRERDAIVACVNGAAVHAEGFYPQYIGSDDVDAALLIAPLVGFPVDRRIFERTVDRIIDRLGHGHLVYRYRNDDGLPGHEGTFLICAFWMVDALLWLGREKEARARFEALRALQNDVGLYSEEIAENGSFLGNFPQAFSHLAFVHSALLMDLFEHGGQAAITGTYADRALRETPTRRAPKINSRLD</sequence>
<organism evidence="3 4">
    <name type="scientific">Acetobacter sacchari</name>
    <dbReference type="NCBI Taxonomy" id="2661687"/>
    <lineage>
        <taxon>Bacteria</taxon>
        <taxon>Pseudomonadati</taxon>
        <taxon>Pseudomonadota</taxon>
        <taxon>Alphaproteobacteria</taxon>
        <taxon>Acetobacterales</taxon>
        <taxon>Acetobacteraceae</taxon>
        <taxon>Acetobacter</taxon>
    </lineage>
</organism>
<dbReference type="Pfam" id="PF00723">
    <property type="entry name" value="Glyco_hydro_15"/>
    <property type="match status" value="1"/>
</dbReference>
<dbReference type="EMBL" id="JAFVMF010000012">
    <property type="protein sequence ID" value="MBO1360480.1"/>
    <property type="molecule type" value="Genomic_DNA"/>
</dbReference>
<dbReference type="InterPro" id="IPR008928">
    <property type="entry name" value="6-hairpin_glycosidase_sf"/>
</dbReference>
<dbReference type="Gene3D" id="1.50.10.10">
    <property type="match status" value="1"/>
</dbReference>
<evidence type="ECO:0000313" key="4">
    <source>
        <dbReference type="Proteomes" id="UP000664771"/>
    </source>
</evidence>
<dbReference type="PANTHER" id="PTHR31616">
    <property type="entry name" value="TREHALASE"/>
    <property type="match status" value="1"/>
</dbReference>
<dbReference type="Pfam" id="PF19291">
    <property type="entry name" value="TREH_N"/>
    <property type="match status" value="1"/>
</dbReference>